<dbReference type="Proteomes" id="UP001186944">
    <property type="component" value="Unassembled WGS sequence"/>
</dbReference>
<evidence type="ECO:0000259" key="1">
    <source>
        <dbReference type="Pfam" id="PF22938"/>
    </source>
</evidence>
<gene>
    <name evidence="2" type="ORF">FSP39_015944</name>
</gene>
<evidence type="ECO:0000313" key="2">
    <source>
        <dbReference type="EMBL" id="KAK3098081.1"/>
    </source>
</evidence>
<dbReference type="AlphaFoldDB" id="A0AA88Y5L4"/>
<accession>A0AA88Y5L4</accession>
<evidence type="ECO:0000313" key="3">
    <source>
        <dbReference type="Proteomes" id="UP001186944"/>
    </source>
</evidence>
<dbReference type="Pfam" id="PF22938">
    <property type="entry name" value="Integrase_p58_C"/>
    <property type="match status" value="1"/>
</dbReference>
<proteinExistence type="predicted"/>
<keyword evidence="3" id="KW-1185">Reference proteome</keyword>
<protein>
    <recommendedName>
        <fullName evidence="1">Integrase p58-like C-terminal domain-containing protein</fullName>
    </recommendedName>
</protein>
<sequence length="281" mass="32225">MYVITRGVGLTFREDRLSGALSSLKRFGQGPSLSPVVTVSQSASFQNALMKDAIKHMRRRRMTLAEITKGKTPIIIKNRMKTDNTAFIQSQKVPHINEKENNSGDTDNQAKETLNQIQGNLNNEFDGWKENCPAEHISGLSIEDVKISNLIREENISKGSYLQDLREKLNKAHVIARKHLQQSANYHKCRYDQKASITPYHPGDYVLYLHEERKEGECSKLHPLYHGPFVVVQRINDLVYRVQMDSQGKMKVVNYNKLKPYKGEKPPKWGPLAVKKFQKLH</sequence>
<feature type="domain" description="Integrase p58-like C-terminal" evidence="1">
    <location>
        <begin position="227"/>
        <end position="260"/>
    </location>
</feature>
<dbReference type="EMBL" id="VSWD01000007">
    <property type="protein sequence ID" value="KAK3098081.1"/>
    <property type="molecule type" value="Genomic_DNA"/>
</dbReference>
<name>A0AA88Y5L4_PINIB</name>
<organism evidence="2 3">
    <name type="scientific">Pinctada imbricata</name>
    <name type="common">Atlantic pearl-oyster</name>
    <name type="synonym">Pinctada martensii</name>
    <dbReference type="NCBI Taxonomy" id="66713"/>
    <lineage>
        <taxon>Eukaryota</taxon>
        <taxon>Metazoa</taxon>
        <taxon>Spiralia</taxon>
        <taxon>Lophotrochozoa</taxon>
        <taxon>Mollusca</taxon>
        <taxon>Bivalvia</taxon>
        <taxon>Autobranchia</taxon>
        <taxon>Pteriomorphia</taxon>
        <taxon>Pterioida</taxon>
        <taxon>Pterioidea</taxon>
        <taxon>Pteriidae</taxon>
        <taxon>Pinctada</taxon>
    </lineage>
</organism>
<dbReference type="InterPro" id="IPR054465">
    <property type="entry name" value="Integrase_p58-like_C"/>
</dbReference>
<reference evidence="2" key="1">
    <citation type="submission" date="2019-08" db="EMBL/GenBank/DDBJ databases">
        <title>The improved chromosome-level genome for the pearl oyster Pinctada fucata martensii using PacBio sequencing and Hi-C.</title>
        <authorList>
            <person name="Zheng Z."/>
        </authorList>
    </citation>
    <scope>NUCLEOTIDE SEQUENCE</scope>
    <source>
        <strain evidence="2">ZZ-2019</strain>
        <tissue evidence="2">Adductor muscle</tissue>
    </source>
</reference>
<comment type="caution">
    <text evidence="2">The sequence shown here is derived from an EMBL/GenBank/DDBJ whole genome shotgun (WGS) entry which is preliminary data.</text>
</comment>